<dbReference type="InterPro" id="IPR012337">
    <property type="entry name" value="RNaseH-like_sf"/>
</dbReference>
<feature type="binding site" evidence="13">
    <location>
        <position position="98"/>
    </location>
    <ligand>
        <name>Mg(2+)</name>
        <dbReference type="ChEBI" id="CHEBI:18420"/>
        <label>1</label>
    </ligand>
</feature>
<comment type="catalytic activity">
    <reaction evidence="12 13">
        <text>Endonucleolytic cleavage at a junction such as a reciprocal single-stranded crossover between two homologous DNA duplexes (Holliday junction).</text>
        <dbReference type="EC" id="3.1.21.10"/>
    </reaction>
</comment>
<dbReference type="InterPro" id="IPR020563">
    <property type="entry name" value="X-over_junc_endoDNase_Mg_BS"/>
</dbReference>
<keyword evidence="8 13" id="KW-0460">Magnesium</keyword>
<evidence type="ECO:0000256" key="11">
    <source>
        <dbReference type="ARBA" id="ARBA00023204"/>
    </source>
</evidence>
<evidence type="ECO:0000256" key="9">
    <source>
        <dbReference type="ARBA" id="ARBA00023125"/>
    </source>
</evidence>
<gene>
    <name evidence="13" type="primary">ruvC</name>
    <name evidence="16" type="ORF">BLITH_1006</name>
</gene>
<dbReference type="GO" id="GO:0000287">
    <property type="term" value="F:magnesium ion binding"/>
    <property type="evidence" value="ECO:0007669"/>
    <property type="project" value="UniProtKB-UniRule"/>
</dbReference>
<keyword evidence="11 13" id="KW-0234">DNA repair</keyword>
<evidence type="ECO:0000256" key="7">
    <source>
        <dbReference type="ARBA" id="ARBA00022801"/>
    </source>
</evidence>
<keyword evidence="4 13" id="KW-0479">Metal-binding</keyword>
<keyword evidence="7 13" id="KW-0378">Hydrolase</keyword>
<dbReference type="PANTHER" id="PTHR30194:SF3">
    <property type="entry name" value="CROSSOVER JUNCTION ENDODEOXYRIBONUCLEASE RUVC"/>
    <property type="match status" value="1"/>
</dbReference>
<evidence type="ECO:0000313" key="16">
    <source>
        <dbReference type="EMBL" id="PTQ52039.1"/>
    </source>
</evidence>
<sequence length="258" mass="27633">MRSLVQFRQTDRLFVGARATAFGCVFPRRGTEHVPLGRCGGEKGRPPCLADAVTSTRSELRALPGGPRRSETGTPPRAERGDNSGKKGRAGLLILGIDPGLELLGYGAVRVEGRKLRPHAYGVLSTDGGQRPETRLLELYRSLRRLVEDLAPDEAAVERLYFGRNATSAMAVGEARGIVLLTLAEFGIPVHAYAPGEVKAAVTGYGRAPKGQVQEMVRRLLGLTALPRPDDAADALAVAVAHAHRLATRFRAVEGTGR</sequence>
<evidence type="ECO:0000256" key="1">
    <source>
        <dbReference type="ARBA" id="ARBA00009518"/>
    </source>
</evidence>
<feature type="region of interest" description="Disordered" evidence="15">
    <location>
        <begin position="57"/>
        <end position="86"/>
    </location>
</feature>
<comment type="cofactor">
    <cofactor evidence="13">
        <name>Mg(2+)</name>
        <dbReference type="ChEBI" id="CHEBI:18420"/>
    </cofactor>
    <text evidence="13">Binds 2 Mg(2+) ion per subunit.</text>
</comment>
<dbReference type="SUPFAM" id="SSF53098">
    <property type="entry name" value="Ribonuclease H-like"/>
    <property type="match status" value="1"/>
</dbReference>
<comment type="caution">
    <text evidence="16">The sequence shown here is derived from an EMBL/GenBank/DDBJ whole genome shotgun (WGS) entry which is preliminary data.</text>
</comment>
<evidence type="ECO:0000256" key="15">
    <source>
        <dbReference type="SAM" id="MobiDB-lite"/>
    </source>
</evidence>
<keyword evidence="3 13" id="KW-0540">Nuclease</keyword>
<evidence type="ECO:0000256" key="3">
    <source>
        <dbReference type="ARBA" id="ARBA00022722"/>
    </source>
</evidence>
<dbReference type="Gene3D" id="3.30.420.10">
    <property type="entry name" value="Ribonuclease H-like superfamily/Ribonuclease H"/>
    <property type="match status" value="1"/>
</dbReference>
<dbReference type="EC" id="3.1.21.10" evidence="13 14"/>
<dbReference type="Pfam" id="PF02075">
    <property type="entry name" value="RuvC"/>
    <property type="match status" value="1"/>
</dbReference>
<dbReference type="GO" id="GO:0048476">
    <property type="term" value="C:Holliday junction resolvase complex"/>
    <property type="evidence" value="ECO:0007669"/>
    <property type="project" value="UniProtKB-UniRule"/>
</dbReference>
<accession>A0A2T5G792</accession>
<evidence type="ECO:0000256" key="8">
    <source>
        <dbReference type="ARBA" id="ARBA00022842"/>
    </source>
</evidence>
<evidence type="ECO:0000256" key="13">
    <source>
        <dbReference type="HAMAP-Rule" id="MF_00034"/>
    </source>
</evidence>
<comment type="similarity">
    <text evidence="1 13">Belongs to the RuvC family.</text>
</comment>
<dbReference type="PANTHER" id="PTHR30194">
    <property type="entry name" value="CROSSOVER JUNCTION ENDODEOXYRIBONUCLEASE RUVC"/>
    <property type="match status" value="1"/>
</dbReference>
<evidence type="ECO:0000256" key="5">
    <source>
        <dbReference type="ARBA" id="ARBA00022759"/>
    </source>
</evidence>
<keyword evidence="9 13" id="KW-0238">DNA-binding</keyword>
<dbReference type="InterPro" id="IPR002176">
    <property type="entry name" value="X-over_junc_endoDNase_RuvC"/>
</dbReference>
<dbReference type="NCBIfam" id="NF000711">
    <property type="entry name" value="PRK00039.2-1"/>
    <property type="match status" value="1"/>
</dbReference>
<keyword evidence="2 13" id="KW-0963">Cytoplasm</keyword>
<name>A0A2T5G792_9BACL</name>
<dbReference type="PRINTS" id="PR00696">
    <property type="entry name" value="RSOLVASERUVC"/>
</dbReference>
<evidence type="ECO:0000256" key="10">
    <source>
        <dbReference type="ARBA" id="ARBA00023172"/>
    </source>
</evidence>
<feature type="active site" evidence="13">
    <location>
        <position position="98"/>
    </location>
</feature>
<evidence type="ECO:0000256" key="6">
    <source>
        <dbReference type="ARBA" id="ARBA00022763"/>
    </source>
</evidence>
<dbReference type="GO" id="GO:0005737">
    <property type="term" value="C:cytoplasm"/>
    <property type="evidence" value="ECO:0007669"/>
    <property type="project" value="UniProtKB-SubCell"/>
</dbReference>
<evidence type="ECO:0000256" key="12">
    <source>
        <dbReference type="ARBA" id="ARBA00029354"/>
    </source>
</evidence>
<keyword evidence="6 13" id="KW-0227">DNA damage</keyword>
<feature type="binding site" evidence="13">
    <location>
        <position position="231"/>
    </location>
    <ligand>
        <name>Mg(2+)</name>
        <dbReference type="ChEBI" id="CHEBI:18420"/>
        <label>1</label>
    </ligand>
</feature>
<reference evidence="16 17" key="1">
    <citation type="submission" date="2017-08" db="EMBL/GenBank/DDBJ databases">
        <title>Burning lignite coal seam in the remote Altai Mountains harbors a hydrogen-driven thermophilic microbial community.</title>
        <authorList>
            <person name="Kadnikov V.V."/>
            <person name="Mardanov A.V."/>
            <person name="Ivasenko D."/>
            <person name="Beletsky A.V."/>
            <person name="Karnachuk O.V."/>
            <person name="Ravin N.V."/>
        </authorList>
    </citation>
    <scope>NUCLEOTIDE SEQUENCE [LARGE SCALE GENOMIC DNA]</scope>
    <source>
        <strain evidence="16">AL31</strain>
    </source>
</reference>
<dbReference type="EMBL" id="PEBW01000003">
    <property type="protein sequence ID" value="PTQ52039.1"/>
    <property type="molecule type" value="Genomic_DNA"/>
</dbReference>
<comment type="function">
    <text evidence="13">The RuvA-RuvB-RuvC complex processes Holliday junction (HJ) DNA during genetic recombination and DNA repair. Endonuclease that resolves HJ intermediates. Cleaves cruciform DNA by making single-stranded nicks across the HJ at symmetrical positions within the homologous arms, yielding a 5'-phosphate and a 3'-hydroxyl group; requires a central core of homology in the junction. The consensus cleavage sequence is 5'-(A/T)TT(C/G)-3'. Cleavage occurs on the 3'-side of the TT dinucleotide at the point of strand exchange. HJ branch migration catalyzed by RuvA-RuvB allows RuvC to scan DNA until it finds its consensus sequence, where it cleaves and resolves the cruciform DNA.</text>
</comment>
<dbReference type="InterPro" id="IPR036397">
    <property type="entry name" value="RNaseH_sf"/>
</dbReference>
<evidence type="ECO:0000256" key="2">
    <source>
        <dbReference type="ARBA" id="ARBA00022490"/>
    </source>
</evidence>
<dbReference type="GO" id="GO:0006310">
    <property type="term" value="P:DNA recombination"/>
    <property type="evidence" value="ECO:0007669"/>
    <property type="project" value="UniProtKB-UniRule"/>
</dbReference>
<dbReference type="NCBIfam" id="TIGR00228">
    <property type="entry name" value="ruvC"/>
    <property type="match status" value="1"/>
</dbReference>
<dbReference type="GO" id="GO:0003677">
    <property type="term" value="F:DNA binding"/>
    <property type="evidence" value="ECO:0007669"/>
    <property type="project" value="UniProtKB-KW"/>
</dbReference>
<feature type="active site" evidence="13">
    <location>
        <position position="158"/>
    </location>
</feature>
<comment type="subcellular location">
    <subcellularLocation>
        <location evidence="13">Cytoplasm</location>
    </subcellularLocation>
</comment>
<dbReference type="PROSITE" id="PS01321">
    <property type="entry name" value="RUVC"/>
    <property type="match status" value="1"/>
</dbReference>
<evidence type="ECO:0000256" key="4">
    <source>
        <dbReference type="ARBA" id="ARBA00022723"/>
    </source>
</evidence>
<dbReference type="GO" id="GO:0008821">
    <property type="term" value="F:crossover junction DNA endonuclease activity"/>
    <property type="evidence" value="ECO:0007669"/>
    <property type="project" value="UniProtKB-UniRule"/>
</dbReference>
<dbReference type="Proteomes" id="UP000244016">
    <property type="component" value="Unassembled WGS sequence"/>
</dbReference>
<evidence type="ECO:0000313" key="17">
    <source>
        <dbReference type="Proteomes" id="UP000244016"/>
    </source>
</evidence>
<comment type="subunit">
    <text evidence="13">Homodimer which binds Holliday junction (HJ) DNA. The HJ becomes 2-fold symmetrical on binding to RuvC with unstacked arms; it has a different conformation from HJ DNA in complex with RuvA. In the full resolvosome a probable DNA-RuvA(4)-RuvB(12)-RuvC(2) complex forms which resolves the HJ.</text>
</comment>
<evidence type="ECO:0000256" key="14">
    <source>
        <dbReference type="NCBIfam" id="TIGR00228"/>
    </source>
</evidence>
<dbReference type="GO" id="GO:0006281">
    <property type="term" value="P:DNA repair"/>
    <property type="evidence" value="ECO:0007669"/>
    <property type="project" value="UniProtKB-UniRule"/>
</dbReference>
<organism evidence="16 17">
    <name type="scientific">Brockia lithotrophica</name>
    <dbReference type="NCBI Taxonomy" id="933949"/>
    <lineage>
        <taxon>Bacteria</taxon>
        <taxon>Bacillati</taxon>
        <taxon>Bacillota</taxon>
        <taxon>Bacilli</taxon>
        <taxon>Bacillales</taxon>
        <taxon>Bacillales Family X. Incertae Sedis</taxon>
        <taxon>Brockia</taxon>
    </lineage>
</organism>
<dbReference type="HAMAP" id="MF_00034">
    <property type="entry name" value="RuvC"/>
    <property type="match status" value="1"/>
</dbReference>
<proteinExistence type="inferred from homology"/>
<keyword evidence="10 13" id="KW-0233">DNA recombination</keyword>
<protein>
    <recommendedName>
        <fullName evidence="13 14">Crossover junction endodeoxyribonuclease RuvC</fullName>
        <ecNumber evidence="13 14">3.1.21.10</ecNumber>
    </recommendedName>
    <alternativeName>
        <fullName evidence="13">Holliday junction nuclease RuvC</fullName>
    </alternativeName>
    <alternativeName>
        <fullName evidence="13">Holliday junction resolvase RuvC</fullName>
    </alternativeName>
</protein>
<keyword evidence="5 13" id="KW-0255">Endonuclease</keyword>
<dbReference type="AlphaFoldDB" id="A0A2T5G792"/>
<dbReference type="CDD" id="cd16962">
    <property type="entry name" value="RuvC"/>
    <property type="match status" value="1"/>
</dbReference>
<dbReference type="FunFam" id="3.30.420.10:FF:000002">
    <property type="entry name" value="Crossover junction endodeoxyribonuclease RuvC"/>
    <property type="match status" value="1"/>
</dbReference>
<feature type="active site" evidence="13">
    <location>
        <position position="231"/>
    </location>
</feature>
<feature type="binding site" evidence="13">
    <location>
        <position position="158"/>
    </location>
    <ligand>
        <name>Mg(2+)</name>
        <dbReference type="ChEBI" id="CHEBI:18420"/>
        <label>2</label>
    </ligand>
</feature>